<dbReference type="Gene3D" id="1.10.287.950">
    <property type="entry name" value="Methyl-accepting chemotaxis protein"/>
    <property type="match status" value="1"/>
</dbReference>
<evidence type="ECO:0000256" key="7">
    <source>
        <dbReference type="SAM" id="Coils"/>
    </source>
</evidence>
<keyword evidence="7" id="KW-0175">Coiled coil</keyword>
<dbReference type="GO" id="GO:0006935">
    <property type="term" value="P:chemotaxis"/>
    <property type="evidence" value="ECO:0007669"/>
    <property type="project" value="InterPro"/>
</dbReference>
<evidence type="ECO:0000256" key="3">
    <source>
        <dbReference type="ARBA" id="ARBA00023136"/>
    </source>
</evidence>
<dbReference type="GO" id="GO:0007165">
    <property type="term" value="P:signal transduction"/>
    <property type="evidence" value="ECO:0007669"/>
    <property type="project" value="UniProtKB-KW"/>
</dbReference>
<evidence type="ECO:0000259" key="9">
    <source>
        <dbReference type="PROSITE" id="PS50111"/>
    </source>
</evidence>
<dbReference type="SUPFAM" id="SSF58104">
    <property type="entry name" value="Methyl-accepting chemotaxis protein (MCP) signaling domain"/>
    <property type="match status" value="1"/>
</dbReference>
<dbReference type="InterPro" id="IPR003660">
    <property type="entry name" value="HAMP_dom"/>
</dbReference>
<feature type="transmembrane region" description="Helical" evidence="8">
    <location>
        <begin position="9"/>
        <end position="31"/>
    </location>
</feature>
<evidence type="ECO:0000256" key="1">
    <source>
        <dbReference type="ARBA" id="ARBA00004236"/>
    </source>
</evidence>
<dbReference type="SMART" id="SM00304">
    <property type="entry name" value="HAMP"/>
    <property type="match status" value="1"/>
</dbReference>
<keyword evidence="8" id="KW-0812">Transmembrane</keyword>
<dbReference type="PRINTS" id="PR00260">
    <property type="entry name" value="CHEMTRNSDUCR"/>
</dbReference>
<evidence type="ECO:0000313" key="12">
    <source>
        <dbReference type="Proteomes" id="UP000318102"/>
    </source>
</evidence>
<dbReference type="Proteomes" id="UP000318102">
    <property type="component" value="Unassembled WGS sequence"/>
</dbReference>
<dbReference type="Pfam" id="PF00672">
    <property type="entry name" value="HAMP"/>
    <property type="match status" value="1"/>
</dbReference>
<keyword evidence="8" id="KW-1133">Transmembrane helix</keyword>
<dbReference type="RefSeq" id="WP_144993408.1">
    <property type="nucleotide sequence ID" value="NZ_VNJK01000003.1"/>
</dbReference>
<evidence type="ECO:0000313" key="11">
    <source>
        <dbReference type="EMBL" id="TVX88273.1"/>
    </source>
</evidence>
<dbReference type="AlphaFoldDB" id="A0A559ILB6"/>
<evidence type="ECO:0000259" key="10">
    <source>
        <dbReference type="PROSITE" id="PS50885"/>
    </source>
</evidence>
<keyword evidence="12" id="KW-1185">Reference proteome</keyword>
<dbReference type="PANTHER" id="PTHR32089:SF112">
    <property type="entry name" value="LYSOZYME-LIKE PROTEIN-RELATED"/>
    <property type="match status" value="1"/>
</dbReference>
<gene>
    <name evidence="11" type="ORF">FPZ44_20480</name>
</gene>
<evidence type="ECO:0000256" key="2">
    <source>
        <dbReference type="ARBA" id="ARBA00022475"/>
    </source>
</evidence>
<dbReference type="InterPro" id="IPR004090">
    <property type="entry name" value="Chemotax_Me-accpt_rcpt"/>
</dbReference>
<dbReference type="EMBL" id="VNJK01000003">
    <property type="protein sequence ID" value="TVX88273.1"/>
    <property type="molecule type" value="Genomic_DNA"/>
</dbReference>
<comment type="similarity">
    <text evidence="5">Belongs to the methyl-accepting chemotaxis (MCP) protein family.</text>
</comment>
<feature type="domain" description="Methyl-accepting transducer" evidence="9">
    <location>
        <begin position="137"/>
        <end position="373"/>
    </location>
</feature>
<evidence type="ECO:0000256" key="4">
    <source>
        <dbReference type="ARBA" id="ARBA00023224"/>
    </source>
</evidence>
<feature type="transmembrane region" description="Helical" evidence="8">
    <location>
        <begin position="43"/>
        <end position="64"/>
    </location>
</feature>
<feature type="coiled-coil region" evidence="7">
    <location>
        <begin position="285"/>
        <end position="312"/>
    </location>
</feature>
<dbReference type="OrthoDB" id="2489132at2"/>
<comment type="subcellular location">
    <subcellularLocation>
        <location evidence="1">Cell membrane</location>
    </subcellularLocation>
</comment>
<proteinExistence type="inferred from homology"/>
<dbReference type="PROSITE" id="PS50111">
    <property type="entry name" value="CHEMOTAXIS_TRANSDUC_2"/>
    <property type="match status" value="1"/>
</dbReference>
<dbReference type="Pfam" id="PF00015">
    <property type="entry name" value="MCPsignal"/>
    <property type="match status" value="1"/>
</dbReference>
<organism evidence="11 12">
    <name type="scientific">Paenibacillus agilis</name>
    <dbReference type="NCBI Taxonomy" id="3020863"/>
    <lineage>
        <taxon>Bacteria</taxon>
        <taxon>Bacillati</taxon>
        <taxon>Bacillota</taxon>
        <taxon>Bacilli</taxon>
        <taxon>Bacillales</taxon>
        <taxon>Paenibacillaceae</taxon>
        <taxon>Paenibacillus</taxon>
    </lineage>
</organism>
<dbReference type="PANTHER" id="PTHR32089">
    <property type="entry name" value="METHYL-ACCEPTING CHEMOTAXIS PROTEIN MCPB"/>
    <property type="match status" value="1"/>
</dbReference>
<keyword evidence="2" id="KW-1003">Cell membrane</keyword>
<name>A0A559ILB6_9BACL</name>
<dbReference type="GO" id="GO:0004888">
    <property type="term" value="F:transmembrane signaling receptor activity"/>
    <property type="evidence" value="ECO:0007669"/>
    <property type="project" value="InterPro"/>
</dbReference>
<protein>
    <submittedName>
        <fullName evidence="11">Methyl-accepting chemotaxis protein</fullName>
    </submittedName>
</protein>
<evidence type="ECO:0000256" key="8">
    <source>
        <dbReference type="SAM" id="Phobius"/>
    </source>
</evidence>
<dbReference type="InterPro" id="IPR004089">
    <property type="entry name" value="MCPsignal_dom"/>
</dbReference>
<dbReference type="PROSITE" id="PS50885">
    <property type="entry name" value="HAMP"/>
    <property type="match status" value="1"/>
</dbReference>
<dbReference type="SMART" id="SM00283">
    <property type="entry name" value="MA"/>
    <property type="match status" value="1"/>
</dbReference>
<keyword evidence="3 8" id="KW-0472">Membrane</keyword>
<keyword evidence="4 6" id="KW-0807">Transducer</keyword>
<dbReference type="CDD" id="cd06225">
    <property type="entry name" value="HAMP"/>
    <property type="match status" value="1"/>
</dbReference>
<accession>A0A559ILB6</accession>
<feature type="domain" description="HAMP" evidence="10">
    <location>
        <begin position="65"/>
        <end position="118"/>
    </location>
</feature>
<dbReference type="GO" id="GO:0005886">
    <property type="term" value="C:plasma membrane"/>
    <property type="evidence" value="ECO:0007669"/>
    <property type="project" value="UniProtKB-SubCell"/>
</dbReference>
<evidence type="ECO:0000256" key="5">
    <source>
        <dbReference type="ARBA" id="ARBA00029447"/>
    </source>
</evidence>
<comment type="caution">
    <text evidence="11">The sequence shown here is derived from an EMBL/GenBank/DDBJ whole genome shotgun (WGS) entry which is preliminary data.</text>
</comment>
<reference evidence="11 12" key="1">
    <citation type="submission" date="2019-07" db="EMBL/GenBank/DDBJ databases">
        <authorList>
            <person name="Kim J."/>
        </authorList>
    </citation>
    <scope>NUCLEOTIDE SEQUENCE [LARGE SCALE GENOMIC DNA]</scope>
    <source>
        <strain evidence="11 12">N4</strain>
    </source>
</reference>
<evidence type="ECO:0000256" key="6">
    <source>
        <dbReference type="PROSITE-ProRule" id="PRU00284"/>
    </source>
</evidence>
<sequence length="423" mass="46136">MKLGLRAKMVLGILIVSCITYGTSGFFIFVIKPYIAPNMNDLLYTSIIFLLGIFWTCLLGWLAAQVIVKPLMQLTKAAYKASRGELNVSLPTYAHQDEIQVLIDAFGKMTDNLNSIVHEIKSSANVTTTSTVSLSQAMAHAAGQIEHIAVTTEHMHEGAERQAVWAKKTSETIQEIHESAVAVQRRAADTQQMTQQMLSTLSQSEHMLSSIIDGMLQAAASGKQSIQTVKRLNEQAEQIGSISYTVREIADQTHLLALNASIEAARAGEHGAGFAVIASEVRKLAEQSADAVNDINERIVQMQAQMKEAVNLITSQVETVNKEADKKDEAALALTNIATVTKQASAAVHEIAEAVHEQTARFSNTLEQTEQMTSISMEMAAGSRQVASATQEQNAFMEEMAASADLLRDQADRLRDQISVFKD</sequence>